<dbReference type="PRINTS" id="PR00081">
    <property type="entry name" value="GDHRDH"/>
</dbReference>
<evidence type="ECO:0000256" key="2">
    <source>
        <dbReference type="RuleBase" id="RU000363"/>
    </source>
</evidence>
<reference evidence="4 5" key="1">
    <citation type="journal article" date="2024" name="BMC Genomics">
        <title>Genome assembly of redclaw crayfish (Cherax quadricarinatus) provides insights into its immune adaptation and hypoxia tolerance.</title>
        <authorList>
            <person name="Liu Z."/>
            <person name="Zheng J."/>
            <person name="Li H."/>
            <person name="Fang K."/>
            <person name="Wang S."/>
            <person name="He J."/>
            <person name="Zhou D."/>
            <person name="Weng S."/>
            <person name="Chi M."/>
            <person name="Gu Z."/>
            <person name="He J."/>
            <person name="Li F."/>
            <person name="Wang M."/>
        </authorList>
    </citation>
    <scope>NUCLEOTIDE SEQUENCE [LARGE SCALE GENOMIC DNA]</scope>
    <source>
        <strain evidence="4">ZL_2023a</strain>
    </source>
</reference>
<dbReference type="Gene3D" id="3.40.50.720">
    <property type="entry name" value="NAD(P)-binding Rossmann-like Domain"/>
    <property type="match status" value="1"/>
</dbReference>
<dbReference type="AlphaFoldDB" id="A0AAW0X3N5"/>
<comment type="similarity">
    <text evidence="2">Belongs to the short-chain dehydrogenases/reductases (SDR) family.</text>
</comment>
<dbReference type="PRINTS" id="PR00080">
    <property type="entry name" value="SDRFAMILY"/>
</dbReference>
<sequence length="346" mass="37876">MFWTLDKVVRVMFWGGASAIMACVVSALGLVSCMAAFTALWLLTAAIYLFRADMKESALGKSVIITGCDSGFGNALALHLDKLGFRVFAGCLKTGGTGADYLRRKGSSKLHVIQMDITSQKQLEKAAQEIKVLLPEGEGVWGLVNNAGVCTLGPVEWVSMEGFRKDPEVNVFGLVAATKTFLPLVRLAKGRVVIISSAAGRVSRSFMAPYCVSKFAVEGLADALRQEMRQFDVKVCLIEPGNFGAGTSLFAVDADVDVQVKTMTAALNQDLRKDYGEDYYKQVESFMKKFRKTGSSDISPVINSLTEALTQTHPQERYCPMTAYRFFVVSVGTHLPEWLYDGLLRL</sequence>
<keyword evidence="3" id="KW-0472">Membrane</keyword>
<protein>
    <submittedName>
        <fullName evidence="4">Uncharacterized protein</fullName>
    </submittedName>
</protein>
<dbReference type="EMBL" id="JARKIK010000049">
    <property type="protein sequence ID" value="KAK8734934.1"/>
    <property type="molecule type" value="Genomic_DNA"/>
</dbReference>
<evidence type="ECO:0000256" key="3">
    <source>
        <dbReference type="SAM" id="Phobius"/>
    </source>
</evidence>
<evidence type="ECO:0000313" key="4">
    <source>
        <dbReference type="EMBL" id="KAK8734934.1"/>
    </source>
</evidence>
<keyword evidence="5" id="KW-1185">Reference proteome</keyword>
<dbReference type="Pfam" id="PF00106">
    <property type="entry name" value="adh_short"/>
    <property type="match status" value="1"/>
</dbReference>
<keyword evidence="1" id="KW-0560">Oxidoreductase</keyword>
<proteinExistence type="inferred from homology"/>
<dbReference type="PROSITE" id="PS00061">
    <property type="entry name" value="ADH_SHORT"/>
    <property type="match status" value="1"/>
</dbReference>
<dbReference type="GO" id="GO:0008202">
    <property type="term" value="P:steroid metabolic process"/>
    <property type="evidence" value="ECO:0007669"/>
    <property type="project" value="TreeGrafter"/>
</dbReference>
<feature type="transmembrane region" description="Helical" evidence="3">
    <location>
        <begin position="12"/>
        <end position="45"/>
    </location>
</feature>
<keyword evidence="3" id="KW-0812">Transmembrane</keyword>
<evidence type="ECO:0000313" key="5">
    <source>
        <dbReference type="Proteomes" id="UP001445076"/>
    </source>
</evidence>
<dbReference type="PROSITE" id="PS51257">
    <property type="entry name" value="PROKAR_LIPOPROTEIN"/>
    <property type="match status" value="1"/>
</dbReference>
<evidence type="ECO:0000256" key="1">
    <source>
        <dbReference type="ARBA" id="ARBA00023002"/>
    </source>
</evidence>
<name>A0AAW0X3N5_CHEQU</name>
<dbReference type="PANTHER" id="PTHR43313:SF50">
    <property type="entry name" value="GH26015P"/>
    <property type="match status" value="1"/>
</dbReference>
<keyword evidence="3" id="KW-1133">Transmembrane helix</keyword>
<accession>A0AAW0X3N5</accession>
<dbReference type="InterPro" id="IPR002347">
    <property type="entry name" value="SDR_fam"/>
</dbReference>
<organism evidence="4 5">
    <name type="scientific">Cherax quadricarinatus</name>
    <name type="common">Australian red claw crayfish</name>
    <dbReference type="NCBI Taxonomy" id="27406"/>
    <lineage>
        <taxon>Eukaryota</taxon>
        <taxon>Metazoa</taxon>
        <taxon>Ecdysozoa</taxon>
        <taxon>Arthropoda</taxon>
        <taxon>Crustacea</taxon>
        <taxon>Multicrustacea</taxon>
        <taxon>Malacostraca</taxon>
        <taxon>Eumalacostraca</taxon>
        <taxon>Eucarida</taxon>
        <taxon>Decapoda</taxon>
        <taxon>Pleocyemata</taxon>
        <taxon>Astacidea</taxon>
        <taxon>Parastacoidea</taxon>
        <taxon>Parastacidae</taxon>
        <taxon>Cherax</taxon>
    </lineage>
</organism>
<dbReference type="InterPro" id="IPR036291">
    <property type="entry name" value="NAD(P)-bd_dom_sf"/>
</dbReference>
<dbReference type="SUPFAM" id="SSF51735">
    <property type="entry name" value="NAD(P)-binding Rossmann-fold domains"/>
    <property type="match status" value="1"/>
</dbReference>
<comment type="caution">
    <text evidence="4">The sequence shown here is derived from an EMBL/GenBank/DDBJ whole genome shotgun (WGS) entry which is preliminary data.</text>
</comment>
<dbReference type="InterPro" id="IPR020904">
    <property type="entry name" value="Sc_DH/Rdtase_CS"/>
</dbReference>
<dbReference type="GO" id="GO:0016491">
    <property type="term" value="F:oxidoreductase activity"/>
    <property type="evidence" value="ECO:0007669"/>
    <property type="project" value="UniProtKB-KW"/>
</dbReference>
<dbReference type="PANTHER" id="PTHR43313">
    <property type="entry name" value="SHORT-CHAIN DEHYDROGENASE/REDUCTASE FAMILY 9C"/>
    <property type="match status" value="1"/>
</dbReference>
<dbReference type="Proteomes" id="UP001445076">
    <property type="component" value="Unassembled WGS sequence"/>
</dbReference>
<gene>
    <name evidence="4" type="ORF">OTU49_005736</name>
</gene>